<name>A0A8D8ADK1_CULPI</name>
<protein>
    <submittedName>
        <fullName evidence="2">(northern house mosquito) hypothetical protein</fullName>
    </submittedName>
</protein>
<organism evidence="2">
    <name type="scientific">Culex pipiens</name>
    <name type="common">House mosquito</name>
    <dbReference type="NCBI Taxonomy" id="7175"/>
    <lineage>
        <taxon>Eukaryota</taxon>
        <taxon>Metazoa</taxon>
        <taxon>Ecdysozoa</taxon>
        <taxon>Arthropoda</taxon>
        <taxon>Hexapoda</taxon>
        <taxon>Insecta</taxon>
        <taxon>Pterygota</taxon>
        <taxon>Neoptera</taxon>
        <taxon>Endopterygota</taxon>
        <taxon>Diptera</taxon>
        <taxon>Nematocera</taxon>
        <taxon>Culicoidea</taxon>
        <taxon>Culicidae</taxon>
        <taxon>Culicinae</taxon>
        <taxon>Culicini</taxon>
        <taxon>Culex</taxon>
        <taxon>Culex</taxon>
    </lineage>
</organism>
<dbReference type="AlphaFoldDB" id="A0A8D8ADK1"/>
<reference evidence="2" key="1">
    <citation type="submission" date="2021-05" db="EMBL/GenBank/DDBJ databases">
        <authorList>
            <person name="Alioto T."/>
            <person name="Alioto T."/>
            <person name="Gomez Garrido J."/>
        </authorList>
    </citation>
    <scope>NUCLEOTIDE SEQUENCE</scope>
</reference>
<proteinExistence type="predicted"/>
<evidence type="ECO:0000313" key="2">
    <source>
        <dbReference type="EMBL" id="CAG6455116.1"/>
    </source>
</evidence>
<evidence type="ECO:0000256" key="1">
    <source>
        <dbReference type="SAM" id="MobiDB-lite"/>
    </source>
</evidence>
<feature type="region of interest" description="Disordered" evidence="1">
    <location>
        <begin position="38"/>
        <end position="63"/>
    </location>
</feature>
<sequence length="101" mass="11627">MGTTTNRPARVHSVLRSNGVRCRRKLFQVGNLLPTKQSESPLHVRQPGNGHRVQLPSASLQRTRQSVRKLVRGGERNHQRWNILRTSRSQHYLLSLQHLPP</sequence>
<dbReference type="EMBL" id="HBUE01027820">
    <property type="protein sequence ID" value="CAG6455116.1"/>
    <property type="molecule type" value="Transcribed_RNA"/>
</dbReference>
<accession>A0A8D8ADK1</accession>